<proteinExistence type="predicted"/>
<dbReference type="SUPFAM" id="SSF88659">
    <property type="entry name" value="Sigma3 and sigma4 domains of RNA polymerase sigma factors"/>
    <property type="match status" value="1"/>
</dbReference>
<accession>A0ABT2SS22</accession>
<evidence type="ECO:0000313" key="2">
    <source>
        <dbReference type="Proteomes" id="UP001208364"/>
    </source>
</evidence>
<dbReference type="Proteomes" id="UP001208364">
    <property type="component" value="Unassembled WGS sequence"/>
</dbReference>
<sequence length="153" mass="18417">MSNKIKINLKQYYPELYNNDYFIEVDQEIVNVFIEFQRAEWNYNQKIKYHKSYYSLNSQPYLENESLNMNLSADKMINDLSHKEMMDYIFCCIRKLPKKESSRIIRYYLEGKNLIQIAREDHVSITAVHLSIQLGLKKLKEVLNKDDYSLIDE</sequence>
<dbReference type="RefSeq" id="WP_117782878.1">
    <property type="nucleotide sequence ID" value="NZ_JAOQJR010000002.1"/>
</dbReference>
<name>A0ABT2SS22_9FIRM</name>
<organism evidence="1 2">
    <name type="scientific">[Clostridium] ammoniilyticum</name>
    <dbReference type="NCBI Taxonomy" id="2981784"/>
    <lineage>
        <taxon>Bacteria</taxon>
        <taxon>Bacillati</taxon>
        <taxon>Bacillota</taxon>
        <taxon>Erysipelotrichia</taxon>
        <taxon>Erysipelotrichales</taxon>
        <taxon>Coprobacillaceae</taxon>
        <taxon>Faecalibacillus</taxon>
    </lineage>
</organism>
<dbReference type="EMBL" id="JAOQJR010000002">
    <property type="protein sequence ID" value="MCU6737638.1"/>
    <property type="molecule type" value="Genomic_DNA"/>
</dbReference>
<gene>
    <name evidence="1" type="ORF">OCV55_02955</name>
</gene>
<dbReference type="InterPro" id="IPR013324">
    <property type="entry name" value="RNA_pol_sigma_r3/r4-like"/>
</dbReference>
<evidence type="ECO:0000313" key="1">
    <source>
        <dbReference type="EMBL" id="MCU6737638.1"/>
    </source>
</evidence>
<protein>
    <submittedName>
        <fullName evidence="1">Sigma-70 family RNA polymerase sigma factor</fullName>
    </submittedName>
</protein>
<reference evidence="1 2" key="1">
    <citation type="journal article" date="2021" name="ISME Commun">
        <title>Automated analysis of genomic sequences facilitates high-throughput and comprehensive description of bacteria.</title>
        <authorList>
            <person name="Hitch T.C.A."/>
        </authorList>
    </citation>
    <scope>NUCLEOTIDE SEQUENCE [LARGE SCALE GENOMIC DNA]</scope>
    <source>
        <strain evidence="1 2">H4_15</strain>
    </source>
</reference>
<comment type="caution">
    <text evidence="1">The sequence shown here is derived from an EMBL/GenBank/DDBJ whole genome shotgun (WGS) entry which is preliminary data.</text>
</comment>
<keyword evidence="2" id="KW-1185">Reference proteome</keyword>